<accession>A0A023ZWZ6</accession>
<proteinExistence type="predicted"/>
<dbReference type="GeneID" id="19487541"/>
<gene>
    <name evidence="1" type="primary">103</name>
    <name evidence="1" type="ORF">PBI_MOSMORIS_103</name>
</gene>
<dbReference type="RefSeq" id="YP_009031613.1">
    <property type="nucleotide sequence ID" value="NC_024138.1"/>
</dbReference>
<dbReference type="Proteomes" id="UP000024435">
    <property type="component" value="Segment"/>
</dbReference>
<organism evidence="1 2">
    <name type="scientific">Mycobacterium phage MosMoris</name>
    <dbReference type="NCBI Taxonomy" id="1471542"/>
    <lineage>
        <taxon>Viruses</taxon>
        <taxon>Duplodnaviria</taxon>
        <taxon>Heunggongvirae</taxon>
        <taxon>Uroviricota</taxon>
        <taxon>Caudoviricetes</taxon>
        <taxon>Marvinvirus</taxon>
        <taxon>Marvinvirus mosmoris</taxon>
    </lineage>
</organism>
<dbReference type="KEGG" id="vg:19487541"/>
<evidence type="ECO:0000313" key="1">
    <source>
        <dbReference type="EMBL" id="AHY84177.1"/>
    </source>
</evidence>
<reference evidence="1 2" key="1">
    <citation type="submission" date="2014-03" db="EMBL/GenBank/DDBJ databases">
        <authorList>
            <person name="Bragg J."/>
            <person name="Dehn A."/>
            <person name="Hefner M."/>
            <person name="McHugh D."/>
            <person name="Petersen P."/>
            <person name="Zeba F."/>
            <person name="Zegers G.P."/>
            <person name="Page S.T."/>
            <person name="Bradley K.W."/>
            <person name="Clarke D.Q."/>
            <person name="Lewis M.F."/>
            <person name="Barker L.P."/>
            <person name="Bailey C."/>
            <person name="Asai D.J."/>
            <person name="Garber M.L."/>
            <person name="Bowman C.A."/>
            <person name="Russell D.A."/>
            <person name="Pope W.H."/>
            <person name="Jacobs-Sera D."/>
            <person name="Hendrix R.W."/>
            <person name="Hatfull G.F."/>
        </authorList>
    </citation>
    <scope>NUCLEOTIDE SEQUENCE [LARGE SCALE GENOMIC DNA]</scope>
</reference>
<dbReference type="EMBL" id="KJ538721">
    <property type="protein sequence ID" value="AHY84177.1"/>
    <property type="molecule type" value="Genomic_DNA"/>
</dbReference>
<evidence type="ECO:0000313" key="2">
    <source>
        <dbReference type="Proteomes" id="UP000024435"/>
    </source>
</evidence>
<sequence>MLSEKTDRHTPLDERWQALRVEMNEAFVHEMWFINRALQGLTFTRPPRFIEE</sequence>
<keyword evidence="2" id="KW-1185">Reference proteome</keyword>
<protein>
    <submittedName>
        <fullName evidence="1">Uncharacterized protein</fullName>
    </submittedName>
</protein>
<name>A0A023ZWZ6_9CAUD</name>